<accession>A0ABR4CNU7</accession>
<protein>
    <submittedName>
        <fullName evidence="2">Uncharacterized protein</fullName>
    </submittedName>
</protein>
<keyword evidence="1" id="KW-0472">Membrane</keyword>
<keyword evidence="3" id="KW-1185">Reference proteome</keyword>
<keyword evidence="1" id="KW-1133">Transmembrane helix</keyword>
<dbReference type="Proteomes" id="UP001595075">
    <property type="component" value="Unassembled WGS sequence"/>
</dbReference>
<organism evidence="2 3">
    <name type="scientific">Oculimacula yallundae</name>
    <dbReference type="NCBI Taxonomy" id="86028"/>
    <lineage>
        <taxon>Eukaryota</taxon>
        <taxon>Fungi</taxon>
        <taxon>Dikarya</taxon>
        <taxon>Ascomycota</taxon>
        <taxon>Pezizomycotina</taxon>
        <taxon>Leotiomycetes</taxon>
        <taxon>Helotiales</taxon>
        <taxon>Ploettnerulaceae</taxon>
        <taxon>Oculimacula</taxon>
    </lineage>
</organism>
<dbReference type="EMBL" id="JAZHXI010000005">
    <property type="protein sequence ID" value="KAL2071412.1"/>
    <property type="molecule type" value="Genomic_DNA"/>
</dbReference>
<proteinExistence type="predicted"/>
<name>A0ABR4CNU7_9HELO</name>
<gene>
    <name evidence="2" type="ORF">VTL71DRAFT_12647</name>
</gene>
<comment type="caution">
    <text evidence="2">The sequence shown here is derived from an EMBL/GenBank/DDBJ whole genome shotgun (WGS) entry which is preliminary data.</text>
</comment>
<keyword evidence="1" id="KW-0812">Transmembrane</keyword>
<evidence type="ECO:0000313" key="3">
    <source>
        <dbReference type="Proteomes" id="UP001595075"/>
    </source>
</evidence>
<evidence type="ECO:0000313" key="2">
    <source>
        <dbReference type="EMBL" id="KAL2071412.1"/>
    </source>
</evidence>
<sequence length="387" mass="42797">MGIAPRIGASWASMFTLNNRSPPSSRISTFRLPILIFLFCCGAYIIFLPLSYISHAISAHHANPVVLEPGEDALKHFSGSRECRILQEDIYTTPWPLKPKVSPFCGKRAGLLEALSGGGRYGFDEPFVGKGCTYRWFSTTELCMILGRFNAITFIGDDITQSIYGAFNILLREDLALGSLQQSIMTDEDKAKCRCDNQFLNTDCRSFAIKTGDDGKKSEGGDRKGRPYSCDHVPHAYISVNSVPSSPISQTNFKDLTYGKSNPWQPSPMIFSFGHGSAFDTDTATRAMDEWVTLATQAERNIPMLFLGPPAFGLNKVPSSAPNIGNLAVWNFHTEMMPVAKEKHFDVLSLYNLTLQASSVDGERFGEKVALVEAMMIINWLSKLETS</sequence>
<reference evidence="2 3" key="1">
    <citation type="journal article" date="2024" name="Commun. Biol.">
        <title>Comparative genomic analysis of thermophilic fungi reveals convergent evolutionary adaptations and gene losses.</title>
        <authorList>
            <person name="Steindorff A.S."/>
            <person name="Aguilar-Pontes M.V."/>
            <person name="Robinson A.J."/>
            <person name="Andreopoulos B."/>
            <person name="LaButti K."/>
            <person name="Kuo A."/>
            <person name="Mondo S."/>
            <person name="Riley R."/>
            <person name="Otillar R."/>
            <person name="Haridas S."/>
            <person name="Lipzen A."/>
            <person name="Grimwood J."/>
            <person name="Schmutz J."/>
            <person name="Clum A."/>
            <person name="Reid I.D."/>
            <person name="Moisan M.C."/>
            <person name="Butler G."/>
            <person name="Nguyen T.T.M."/>
            <person name="Dewar K."/>
            <person name="Conant G."/>
            <person name="Drula E."/>
            <person name="Henrissat B."/>
            <person name="Hansel C."/>
            <person name="Singer S."/>
            <person name="Hutchinson M.I."/>
            <person name="de Vries R.P."/>
            <person name="Natvig D.O."/>
            <person name="Powell A.J."/>
            <person name="Tsang A."/>
            <person name="Grigoriev I.V."/>
        </authorList>
    </citation>
    <scope>NUCLEOTIDE SEQUENCE [LARGE SCALE GENOMIC DNA]</scope>
    <source>
        <strain evidence="2 3">CBS 494.80</strain>
    </source>
</reference>
<evidence type="ECO:0000256" key="1">
    <source>
        <dbReference type="SAM" id="Phobius"/>
    </source>
</evidence>
<feature type="transmembrane region" description="Helical" evidence="1">
    <location>
        <begin position="30"/>
        <end position="53"/>
    </location>
</feature>